<sequence>MKTDIHAYIEDLFKGYEETPELRDFKEEIISNLMERIEDLKKSGMNEDEAFTKAVGELGNITAIADEISKEKRKEVIGKMYIEQGTKVDWKHALGYVTAGGILFFGIVSALTAYFATGKIFIGVSSLMPFLVISGSAFIFLGLTQETKRNYPMPWKRALLYALAGGTLLFGLNVSITEYLSNHVPSFAAIGTLIPFVIPAACVLGFLLLTEKKRHKPWVAEEQKILMERYAETYAQKYSNPEYLTARGLLSGALWIIAIAAFALIWMIFSIKYAWIAIVLAVAFELLIELWFHTRKSE</sequence>
<feature type="transmembrane region" description="Helical" evidence="1">
    <location>
        <begin position="158"/>
        <end position="176"/>
    </location>
</feature>
<accession>A0A150LV00</accession>
<feature type="transmembrane region" description="Helical" evidence="1">
    <location>
        <begin position="93"/>
        <end position="114"/>
    </location>
</feature>
<evidence type="ECO:0000313" key="3">
    <source>
        <dbReference type="Proteomes" id="UP000075683"/>
    </source>
</evidence>
<feature type="transmembrane region" description="Helical" evidence="1">
    <location>
        <begin position="120"/>
        <end position="143"/>
    </location>
</feature>
<dbReference type="AlphaFoldDB" id="A0A150LV00"/>
<dbReference type="RefSeq" id="WP_061569290.1">
    <property type="nucleotide sequence ID" value="NZ_LQYT01000065.1"/>
</dbReference>
<dbReference type="Proteomes" id="UP000075683">
    <property type="component" value="Unassembled WGS sequence"/>
</dbReference>
<proteinExistence type="predicted"/>
<keyword evidence="1" id="KW-0812">Transmembrane</keyword>
<evidence type="ECO:0000256" key="1">
    <source>
        <dbReference type="SAM" id="Phobius"/>
    </source>
</evidence>
<protein>
    <submittedName>
        <fullName evidence="2">Uncharacterized protein</fullName>
    </submittedName>
</protein>
<comment type="caution">
    <text evidence="2">The sequence shown here is derived from an EMBL/GenBank/DDBJ whole genome shotgun (WGS) entry which is preliminary data.</text>
</comment>
<feature type="transmembrane region" description="Helical" evidence="1">
    <location>
        <begin position="188"/>
        <end position="209"/>
    </location>
</feature>
<dbReference type="InterPro" id="IPR047928">
    <property type="entry name" value="Perm_prefix_1"/>
</dbReference>
<keyword evidence="1" id="KW-1133">Transmembrane helix</keyword>
<reference evidence="2 3" key="1">
    <citation type="submission" date="2016-01" db="EMBL/GenBank/DDBJ databases">
        <title>Draft Genome Sequences of Seven Thermophilic Sporeformers Isolated from Foods.</title>
        <authorList>
            <person name="Berendsen E.M."/>
            <person name="Wells-Bennik M.H."/>
            <person name="Krawcyk A.O."/>
            <person name="De Jong A."/>
            <person name="Holsappel S."/>
            <person name="Eijlander R.T."/>
            <person name="Kuipers O.P."/>
        </authorList>
    </citation>
    <scope>NUCLEOTIDE SEQUENCE [LARGE SCALE GENOMIC DNA]</scope>
    <source>
        <strain evidence="2 3">B4135</strain>
    </source>
</reference>
<feature type="transmembrane region" description="Helical" evidence="1">
    <location>
        <begin position="249"/>
        <end position="269"/>
    </location>
</feature>
<gene>
    <name evidence="2" type="ORF">B4135_2643</name>
</gene>
<dbReference type="STRING" id="301148.B4135_2643"/>
<organism evidence="2 3">
    <name type="scientific">Caldibacillus debilis</name>
    <dbReference type="NCBI Taxonomy" id="301148"/>
    <lineage>
        <taxon>Bacteria</taxon>
        <taxon>Bacillati</taxon>
        <taxon>Bacillota</taxon>
        <taxon>Bacilli</taxon>
        <taxon>Bacillales</taxon>
        <taxon>Bacillaceae</taxon>
        <taxon>Caldibacillus</taxon>
    </lineage>
</organism>
<evidence type="ECO:0000313" key="2">
    <source>
        <dbReference type="EMBL" id="KYD16134.1"/>
    </source>
</evidence>
<dbReference type="OrthoDB" id="9812495at2"/>
<keyword evidence="1" id="KW-0472">Membrane</keyword>
<dbReference type="EMBL" id="LQYT01000065">
    <property type="protein sequence ID" value="KYD16134.1"/>
    <property type="molecule type" value="Genomic_DNA"/>
</dbReference>
<name>A0A150LV00_9BACI</name>
<dbReference type="NCBIfam" id="NF038403">
    <property type="entry name" value="perm_prefix_1"/>
    <property type="match status" value="1"/>
</dbReference>
<feature type="transmembrane region" description="Helical" evidence="1">
    <location>
        <begin position="275"/>
        <end position="292"/>
    </location>
</feature>